<protein>
    <recommendedName>
        <fullName evidence="3">Immunity protein imm6</fullName>
    </recommendedName>
</protein>
<dbReference type="RefSeq" id="WP_174881156.1">
    <property type="nucleotide sequence ID" value="NZ_CADEPK010000320.1"/>
</dbReference>
<gene>
    <name evidence="1" type="ORF">J2S02_003598</name>
</gene>
<evidence type="ECO:0000313" key="1">
    <source>
        <dbReference type="EMBL" id="MDQ0227253.1"/>
    </source>
</evidence>
<sequence length="171" mass="19803">MDFIQNLSEEAKVAVGLVIAEKMFHLIDRNESGYKIGREALDSCWKWLEGEKVTADDLCTYIDSEDFEDIAEYANGEEGLQKQYAWYSVLDAVSYTIYQAYKREERKVVPQIIEMIDDETINILVENAMESRCLKMDSVRNVIMTLMENDSVGVDGEHYNGMMKERLMRTL</sequence>
<evidence type="ECO:0000313" key="2">
    <source>
        <dbReference type="Proteomes" id="UP001232245"/>
    </source>
</evidence>
<keyword evidence="2" id="KW-1185">Reference proteome</keyword>
<dbReference type="InterPro" id="IPR025674">
    <property type="entry name" value="Imm6"/>
</dbReference>
<dbReference type="Pfam" id="PF14434">
    <property type="entry name" value="Imm6"/>
    <property type="match status" value="1"/>
</dbReference>
<dbReference type="Proteomes" id="UP001232245">
    <property type="component" value="Unassembled WGS sequence"/>
</dbReference>
<dbReference type="EMBL" id="JAUSTZ010000008">
    <property type="protein sequence ID" value="MDQ0227253.1"/>
    <property type="molecule type" value="Genomic_DNA"/>
</dbReference>
<evidence type="ECO:0008006" key="3">
    <source>
        <dbReference type="Google" id="ProtNLM"/>
    </source>
</evidence>
<accession>A0ABT9Z6L3</accession>
<comment type="caution">
    <text evidence="1">The sequence shown here is derived from an EMBL/GenBank/DDBJ whole genome shotgun (WGS) entry which is preliminary data.</text>
</comment>
<organism evidence="1 2">
    <name type="scientific">Metabacillus niabensis</name>
    <dbReference type="NCBI Taxonomy" id="324854"/>
    <lineage>
        <taxon>Bacteria</taxon>
        <taxon>Bacillati</taxon>
        <taxon>Bacillota</taxon>
        <taxon>Bacilli</taxon>
        <taxon>Bacillales</taxon>
        <taxon>Bacillaceae</taxon>
        <taxon>Metabacillus</taxon>
    </lineage>
</organism>
<reference evidence="1 2" key="1">
    <citation type="submission" date="2023-07" db="EMBL/GenBank/DDBJ databases">
        <title>Genomic Encyclopedia of Type Strains, Phase IV (KMG-IV): sequencing the most valuable type-strain genomes for metagenomic binning, comparative biology and taxonomic classification.</title>
        <authorList>
            <person name="Goeker M."/>
        </authorList>
    </citation>
    <scope>NUCLEOTIDE SEQUENCE [LARGE SCALE GENOMIC DNA]</scope>
    <source>
        <strain evidence="1 2">DSM 17723</strain>
    </source>
</reference>
<name>A0ABT9Z6L3_9BACI</name>
<proteinExistence type="predicted"/>